<dbReference type="AlphaFoldDB" id="A0A850PPN4"/>
<name>A0A850PPN4_9MYCO</name>
<comment type="caution">
    <text evidence="2">The sequence shown here is derived from an EMBL/GenBank/DDBJ whole genome shotgun (WGS) entry which is preliminary data.</text>
</comment>
<gene>
    <name evidence="2" type="ORF">HLY00_4306</name>
</gene>
<protein>
    <submittedName>
        <fullName evidence="2">Uncharacterized protein</fullName>
    </submittedName>
</protein>
<feature type="compositionally biased region" description="Low complexity" evidence="1">
    <location>
        <begin position="1"/>
        <end position="12"/>
    </location>
</feature>
<keyword evidence="3" id="KW-1185">Reference proteome</keyword>
<reference evidence="2 3" key="1">
    <citation type="submission" date="2020-05" db="EMBL/GenBank/DDBJ databases">
        <title>Draft genome sequence of Mycobacterium hippocampi DL, isolated from European seabass, Dicentrarchus labrax, reared in fish farms.</title>
        <authorList>
            <person name="Stathopoulou P."/>
            <person name="Asimakis E."/>
            <person name="Tzokas K."/>
            <person name="Batargias C."/>
            <person name="Tsiamis G."/>
        </authorList>
    </citation>
    <scope>NUCLEOTIDE SEQUENCE [LARGE SCALE GENOMIC DNA]</scope>
    <source>
        <strain evidence="2 3">DL</strain>
    </source>
</reference>
<organism evidence="2 3">
    <name type="scientific">Mycolicibacterium hippocampi</name>
    <dbReference type="NCBI Taxonomy" id="659824"/>
    <lineage>
        <taxon>Bacteria</taxon>
        <taxon>Bacillati</taxon>
        <taxon>Actinomycetota</taxon>
        <taxon>Actinomycetes</taxon>
        <taxon>Mycobacteriales</taxon>
        <taxon>Mycobacteriaceae</taxon>
        <taxon>Mycolicibacterium</taxon>
    </lineage>
</organism>
<feature type="region of interest" description="Disordered" evidence="1">
    <location>
        <begin position="1"/>
        <end position="31"/>
    </location>
</feature>
<evidence type="ECO:0000313" key="3">
    <source>
        <dbReference type="Proteomes" id="UP000570517"/>
    </source>
</evidence>
<accession>A0A850PPN4</accession>
<evidence type="ECO:0000313" key="2">
    <source>
        <dbReference type="EMBL" id="NVN52598.1"/>
    </source>
</evidence>
<dbReference type="Proteomes" id="UP000570517">
    <property type="component" value="Unassembled WGS sequence"/>
</dbReference>
<sequence>MTTMSDDTTTDSSDGDDDPRRDVLLNSSEDLAGPDRYPRMWNMSAGLAFFQAVIRPDTPDRPEYVSVPMPSSTTTDLETRGARIFAVARWNALWEAAQFRRRFFHDDTDADTDDYAKLPPDLARIADLGDNNIVFIPRTQTRYYDYAPLFHLLPRATLDRYGLPMLTGGQWPFWTELTNPDPYLPADFSQRLSRAWEAAIWRHLMPGSPQMAFTKDDPIRILAHNLDFWVPAVTEAMEDEMRTWPIIDTDGPVGPLRLSNGEILEGVTAGGPRVGSDLWAGEEEAAEFVERTVDAADKTGRLRDILDAVRSHRVHDDFSDRWSHAKEDFDRTLNHKRSKVTVTFVEVDHTTPVHGPETEVVGQLACSDFLTLLNPRDREVVVVLRSGVTSLTDVGKILGYSSHSAVSKRLARIRDQAASFFDET</sequence>
<dbReference type="RefSeq" id="WP_178360845.1">
    <property type="nucleotide sequence ID" value="NZ_JABFYL010000045.1"/>
</dbReference>
<dbReference type="EMBL" id="JABFYL010000045">
    <property type="protein sequence ID" value="NVN52598.1"/>
    <property type="molecule type" value="Genomic_DNA"/>
</dbReference>
<proteinExistence type="predicted"/>
<evidence type="ECO:0000256" key="1">
    <source>
        <dbReference type="SAM" id="MobiDB-lite"/>
    </source>
</evidence>